<organism evidence="2 3">
    <name type="scientific">Sphingomonas populi</name>
    <dbReference type="NCBI Taxonomy" id="2484750"/>
    <lineage>
        <taxon>Bacteria</taxon>
        <taxon>Pseudomonadati</taxon>
        <taxon>Pseudomonadota</taxon>
        <taxon>Alphaproteobacteria</taxon>
        <taxon>Sphingomonadales</taxon>
        <taxon>Sphingomonadaceae</taxon>
        <taxon>Sphingomonas</taxon>
    </lineage>
</organism>
<gene>
    <name evidence="2" type="ORF">EWE75_23980</name>
</gene>
<name>A0A4Q6XHH8_9SPHN</name>
<accession>A0A4Q6XHH8</accession>
<dbReference type="AlphaFoldDB" id="A0A4Q6XHH8"/>
<dbReference type="EMBL" id="SGIS01000102">
    <property type="protein sequence ID" value="RZF59043.1"/>
    <property type="molecule type" value="Genomic_DNA"/>
</dbReference>
<feature type="compositionally biased region" description="Basic residues" evidence="1">
    <location>
        <begin position="92"/>
        <end position="104"/>
    </location>
</feature>
<evidence type="ECO:0000313" key="3">
    <source>
        <dbReference type="Proteomes" id="UP000292085"/>
    </source>
</evidence>
<sequence>METIEASPRFLALLDELDRFQLPARSRILPGEIVGGRIKANMQIIPSGAISASTPAPTGAIVAKIAMRASARDRLTYAEIVKANAPMKLLKAPRKPAKAARAPRKPSPAPKLPRTGHSAEVKAVVSAKARAKREARVAAVLPLIAQAREQGCLLLSEIGQYLDQRGHKPPQGEKWSTASLSRIIGPISPEDRQRRDERFAKLIADARADGAISNAEIADWLNERGHRTEKGAAWTGVNVSRFRRTFEVDREAHLVKLASLVADAIADGAISYVEIAGWLNARDIKTVNGTVWSPANVGFFKRGRMQTAT</sequence>
<evidence type="ECO:0000256" key="1">
    <source>
        <dbReference type="SAM" id="MobiDB-lite"/>
    </source>
</evidence>
<comment type="caution">
    <text evidence="2">The sequence shown here is derived from an EMBL/GenBank/DDBJ whole genome shotgun (WGS) entry which is preliminary data.</text>
</comment>
<protein>
    <recommendedName>
        <fullName evidence="4">Recombinase domain-containing protein</fullName>
    </recommendedName>
</protein>
<dbReference type="OrthoDB" id="9791494at2"/>
<reference evidence="2 3" key="1">
    <citation type="submission" date="2019-02" db="EMBL/GenBank/DDBJ databases">
        <authorList>
            <person name="Li Y."/>
        </authorList>
    </citation>
    <scope>NUCLEOTIDE SEQUENCE [LARGE SCALE GENOMIC DNA]</scope>
    <source>
        <strain evidence="2 3">3-7</strain>
    </source>
</reference>
<evidence type="ECO:0000313" key="2">
    <source>
        <dbReference type="EMBL" id="RZF59043.1"/>
    </source>
</evidence>
<dbReference type="RefSeq" id="WP_130160549.1">
    <property type="nucleotide sequence ID" value="NZ_SGIS01000102.1"/>
</dbReference>
<feature type="region of interest" description="Disordered" evidence="1">
    <location>
        <begin position="92"/>
        <end position="119"/>
    </location>
</feature>
<proteinExistence type="predicted"/>
<evidence type="ECO:0008006" key="4">
    <source>
        <dbReference type="Google" id="ProtNLM"/>
    </source>
</evidence>
<dbReference type="Proteomes" id="UP000292085">
    <property type="component" value="Unassembled WGS sequence"/>
</dbReference>
<keyword evidence="3" id="KW-1185">Reference proteome</keyword>